<evidence type="ECO:0000313" key="7">
    <source>
        <dbReference type="Proteomes" id="UP001360560"/>
    </source>
</evidence>
<evidence type="ECO:0000256" key="2">
    <source>
        <dbReference type="ARBA" id="ARBA00012003"/>
    </source>
</evidence>
<keyword evidence="3 6" id="KW-0489">Methyltransferase</keyword>
<dbReference type="AlphaFoldDB" id="A0AAV5QI63"/>
<evidence type="ECO:0000256" key="3">
    <source>
        <dbReference type="ARBA" id="ARBA00022603"/>
    </source>
</evidence>
<organism evidence="6 7">
    <name type="scientific">Saccharomycopsis crataegensis</name>
    <dbReference type="NCBI Taxonomy" id="43959"/>
    <lineage>
        <taxon>Eukaryota</taxon>
        <taxon>Fungi</taxon>
        <taxon>Dikarya</taxon>
        <taxon>Ascomycota</taxon>
        <taxon>Saccharomycotina</taxon>
        <taxon>Saccharomycetes</taxon>
        <taxon>Saccharomycopsidaceae</taxon>
        <taxon>Saccharomycopsis</taxon>
    </lineage>
</organism>
<dbReference type="GO" id="GO:0030735">
    <property type="term" value="F:carnosine N-methyltransferase activity"/>
    <property type="evidence" value="ECO:0007669"/>
    <property type="project" value="UniProtKB-EC"/>
</dbReference>
<keyword evidence="4" id="KW-0808">Transferase</keyword>
<evidence type="ECO:0000256" key="5">
    <source>
        <dbReference type="ARBA" id="ARBA00022691"/>
    </source>
</evidence>
<evidence type="ECO:0000256" key="1">
    <source>
        <dbReference type="ARBA" id="ARBA00010086"/>
    </source>
</evidence>
<proteinExistence type="inferred from homology"/>
<dbReference type="Proteomes" id="UP001360560">
    <property type="component" value="Unassembled WGS sequence"/>
</dbReference>
<name>A0AAV5QI63_9ASCO</name>
<dbReference type="SMART" id="SM01296">
    <property type="entry name" value="N2227"/>
    <property type="match status" value="1"/>
</dbReference>
<dbReference type="SUPFAM" id="SSF53335">
    <property type="entry name" value="S-adenosyl-L-methionine-dependent methyltransferases"/>
    <property type="match status" value="1"/>
</dbReference>
<accession>A0AAV5QI63</accession>
<dbReference type="EMBL" id="BTFZ01000003">
    <property type="protein sequence ID" value="GMM34533.1"/>
    <property type="molecule type" value="Genomic_DNA"/>
</dbReference>
<evidence type="ECO:0000256" key="4">
    <source>
        <dbReference type="ARBA" id="ARBA00022679"/>
    </source>
</evidence>
<dbReference type="Gene3D" id="3.40.50.150">
    <property type="entry name" value="Vaccinia Virus protein VP39"/>
    <property type="match status" value="1"/>
</dbReference>
<dbReference type="PANTHER" id="PTHR12303:SF6">
    <property type="entry name" value="CARNOSINE N-METHYLTRANSFERASE"/>
    <property type="match status" value="1"/>
</dbReference>
<sequence>MSPQQRIEEYSALTSVLSSFNDYGKWAINDLILPKRSKFATLLPEQQKMLPWFENHLDKVSECIELNSIFFQQLGQQVAGDWNAPLDPKYWYVCKPSDTQKTRSLLTQISREWSTECREERHISFGRIIESLEELYQDLTIEQKSQLRILVPGAGLGRLILEIILKGYSCQGNEVSFHMLLASNFFLNKIPFQTNNNQTKLIKLYPFIHKFSLSPSRSKQVRSITVPDINPINELIILHQENPQLNVENLMSITTGSFVDIYGPNTKIQQSNFYSISNDSIRIREENKSRFDSVVTCFFLDTAINIIEYLYSIHNTLKPGGHWINFGPLLWHFEDDGDSTNVIVEDEEVHVPMEGLELSLEDLIDLIKEIGFKFVKRESGIKSTYGANPQSLGKWVYDCEFWVAQKL</sequence>
<comment type="similarity">
    <text evidence="1">Belongs to the carnosine N-methyltransferase family.</text>
</comment>
<gene>
    <name evidence="6" type="ORF">DASC09_018580</name>
</gene>
<evidence type="ECO:0000313" key="6">
    <source>
        <dbReference type="EMBL" id="GMM34533.1"/>
    </source>
</evidence>
<comment type="caution">
    <text evidence="6">The sequence shown here is derived from an EMBL/GenBank/DDBJ whole genome shotgun (WGS) entry which is preliminary data.</text>
</comment>
<keyword evidence="7" id="KW-1185">Reference proteome</keyword>
<dbReference type="GeneID" id="90072512"/>
<dbReference type="PANTHER" id="PTHR12303">
    <property type="entry name" value="CARNOSINE N-METHYLTRANSFERASE"/>
    <property type="match status" value="1"/>
</dbReference>
<dbReference type="InterPro" id="IPR012901">
    <property type="entry name" value="CARME"/>
</dbReference>
<keyword evidence="5" id="KW-0949">S-adenosyl-L-methionine</keyword>
<dbReference type="EC" id="2.1.1.22" evidence="2"/>
<dbReference type="GO" id="GO:0032259">
    <property type="term" value="P:methylation"/>
    <property type="evidence" value="ECO:0007669"/>
    <property type="project" value="UniProtKB-KW"/>
</dbReference>
<reference evidence="6 7" key="1">
    <citation type="journal article" date="2023" name="Elife">
        <title>Identification of key yeast species and microbe-microbe interactions impacting larval growth of Drosophila in the wild.</title>
        <authorList>
            <person name="Mure A."/>
            <person name="Sugiura Y."/>
            <person name="Maeda R."/>
            <person name="Honda K."/>
            <person name="Sakurai N."/>
            <person name="Takahashi Y."/>
            <person name="Watada M."/>
            <person name="Katoh T."/>
            <person name="Gotoh A."/>
            <person name="Gotoh Y."/>
            <person name="Taniguchi I."/>
            <person name="Nakamura K."/>
            <person name="Hayashi T."/>
            <person name="Katayama T."/>
            <person name="Uemura T."/>
            <person name="Hattori Y."/>
        </authorList>
    </citation>
    <scope>NUCLEOTIDE SEQUENCE [LARGE SCALE GENOMIC DNA]</scope>
    <source>
        <strain evidence="6 7">SC-9</strain>
    </source>
</reference>
<dbReference type="InterPro" id="IPR029063">
    <property type="entry name" value="SAM-dependent_MTases_sf"/>
</dbReference>
<dbReference type="RefSeq" id="XP_064851533.1">
    <property type="nucleotide sequence ID" value="XM_064995461.1"/>
</dbReference>
<protein>
    <recommendedName>
        <fullName evidence="2">carnosine N-methyltransferase</fullName>
        <ecNumber evidence="2">2.1.1.22</ecNumber>
    </recommendedName>
</protein>
<dbReference type="Pfam" id="PF07942">
    <property type="entry name" value="CARME"/>
    <property type="match status" value="1"/>
</dbReference>